<dbReference type="RefSeq" id="WP_307345706.1">
    <property type="nucleotide sequence ID" value="NZ_JAUSVS010000001.1"/>
</dbReference>
<evidence type="ECO:0000313" key="3">
    <source>
        <dbReference type="Proteomes" id="UP001228905"/>
    </source>
</evidence>
<name>A0ABU0INS2_9CAUL</name>
<organism evidence="2 3">
    <name type="scientific">Caulobacter ginsengisoli</name>
    <dbReference type="NCBI Taxonomy" id="400775"/>
    <lineage>
        <taxon>Bacteria</taxon>
        <taxon>Pseudomonadati</taxon>
        <taxon>Pseudomonadota</taxon>
        <taxon>Alphaproteobacteria</taxon>
        <taxon>Caulobacterales</taxon>
        <taxon>Caulobacteraceae</taxon>
        <taxon>Caulobacter</taxon>
    </lineage>
</organism>
<proteinExistence type="predicted"/>
<evidence type="ECO:0000256" key="1">
    <source>
        <dbReference type="SAM" id="Phobius"/>
    </source>
</evidence>
<comment type="caution">
    <text evidence="2">The sequence shown here is derived from an EMBL/GenBank/DDBJ whole genome shotgun (WGS) entry which is preliminary data.</text>
</comment>
<dbReference type="Proteomes" id="UP001228905">
    <property type="component" value="Unassembled WGS sequence"/>
</dbReference>
<keyword evidence="1" id="KW-1133">Transmembrane helix</keyword>
<protein>
    <submittedName>
        <fullName evidence="2">Uncharacterized protein</fullName>
    </submittedName>
</protein>
<dbReference type="EMBL" id="JAUSVS010000001">
    <property type="protein sequence ID" value="MDQ0462823.1"/>
    <property type="molecule type" value="Genomic_DNA"/>
</dbReference>
<keyword evidence="1" id="KW-0812">Transmembrane</keyword>
<keyword evidence="1" id="KW-0472">Membrane</keyword>
<feature type="transmembrane region" description="Helical" evidence="1">
    <location>
        <begin position="5"/>
        <end position="26"/>
    </location>
</feature>
<accession>A0ABU0INS2</accession>
<feature type="transmembrane region" description="Helical" evidence="1">
    <location>
        <begin position="38"/>
        <end position="57"/>
    </location>
</feature>
<reference evidence="2 3" key="1">
    <citation type="submission" date="2023-07" db="EMBL/GenBank/DDBJ databases">
        <title>Genomic Encyclopedia of Type Strains, Phase IV (KMG-IV): sequencing the most valuable type-strain genomes for metagenomic binning, comparative biology and taxonomic classification.</title>
        <authorList>
            <person name="Goeker M."/>
        </authorList>
    </citation>
    <scope>NUCLEOTIDE SEQUENCE [LARGE SCALE GENOMIC DNA]</scope>
    <source>
        <strain evidence="2 3">DSM 18695</strain>
    </source>
</reference>
<feature type="transmembrane region" description="Helical" evidence="1">
    <location>
        <begin position="69"/>
        <end position="91"/>
    </location>
</feature>
<feature type="transmembrane region" description="Helical" evidence="1">
    <location>
        <begin position="97"/>
        <end position="118"/>
    </location>
</feature>
<keyword evidence="3" id="KW-1185">Reference proteome</keyword>
<sequence>MRGFLIFTTVVYGFFGLGLLAIPAPFLSPYGISVDMGGQLMCRILGAALLGFAWVFWSVRSAKREGAMLAVLRGSFVYNAIDTVVLLIAMNRGELGVLSWGPIGLHIVMALGFGWFGLRRG</sequence>
<evidence type="ECO:0000313" key="2">
    <source>
        <dbReference type="EMBL" id="MDQ0462823.1"/>
    </source>
</evidence>
<gene>
    <name evidence="2" type="ORF">QO010_000571</name>
</gene>